<dbReference type="Proteomes" id="UP001172083">
    <property type="component" value="Unassembled WGS sequence"/>
</dbReference>
<dbReference type="Gene3D" id="1.10.940.10">
    <property type="entry name" value="NusB-like"/>
    <property type="match status" value="1"/>
</dbReference>
<evidence type="ECO:0000256" key="4">
    <source>
        <dbReference type="ARBA" id="ARBA00023015"/>
    </source>
</evidence>
<dbReference type="InterPro" id="IPR011605">
    <property type="entry name" value="NusB_fam"/>
</dbReference>
<sequence>MLNRRSLRIKVAQNLYAYNQCKRANYEIALKEIEQRFQPDLLSPEEQDKEELKQSGKQAVAVFKRKFVEVDEKKAEPIEEKIKEVVNDVYLSYENNLKKDLKFLRRNLVIDAEKIVDRQLMVFELLVEFAEIASGKYFKNPAKFVSDNLKNNQVIAAIKSNKSLQNMVVKKNIHWNNHHQDVLTWYREIINETPEYIAYKGLKAPDLDDDRKIVTFIAKNQIFKNEIVNALFEELDLTWEENKVAVKSMVLKTIKSIEADKEEWTMEVSPLSYNWEDDKAFFEKLFIDSVENDEDFENLVAEKSKNWDIHRLAMMDKIILKMAICEMIKFPSIPIKVTINEYIEISKRYSTPKSKQFVNGLLDSLANKLVSEGIVKKSGRGLIDNK</sequence>
<dbReference type="EMBL" id="JAUJEB010000007">
    <property type="protein sequence ID" value="MDN5216040.1"/>
    <property type="molecule type" value="Genomic_DNA"/>
</dbReference>
<name>A0ABT8LE38_9BACT</name>
<dbReference type="InterPro" id="IPR006027">
    <property type="entry name" value="NusB_RsmB_TIM44"/>
</dbReference>
<feature type="domain" description="NusB/RsmB/TIM44" evidence="6">
    <location>
        <begin position="249"/>
        <end position="366"/>
    </location>
</feature>
<dbReference type="RefSeq" id="WP_346761374.1">
    <property type="nucleotide sequence ID" value="NZ_JAUJEB010000007.1"/>
</dbReference>
<evidence type="ECO:0000256" key="5">
    <source>
        <dbReference type="ARBA" id="ARBA00023163"/>
    </source>
</evidence>
<protein>
    <submittedName>
        <fullName evidence="7">Transcription antitermination factor NusB</fullName>
    </submittedName>
</protein>
<proteinExistence type="inferred from homology"/>
<dbReference type="Pfam" id="PF01029">
    <property type="entry name" value="NusB"/>
    <property type="match status" value="1"/>
</dbReference>
<reference evidence="7" key="1">
    <citation type="submission" date="2023-06" db="EMBL/GenBank/DDBJ databases">
        <title>Genomic of Agaribacillus aureum.</title>
        <authorList>
            <person name="Wang G."/>
        </authorList>
    </citation>
    <scope>NUCLEOTIDE SEQUENCE</scope>
    <source>
        <strain evidence="7">BMA12</strain>
    </source>
</reference>
<evidence type="ECO:0000256" key="2">
    <source>
        <dbReference type="ARBA" id="ARBA00022814"/>
    </source>
</evidence>
<comment type="similarity">
    <text evidence="1">Belongs to the NusB family.</text>
</comment>
<accession>A0ABT8LE38</accession>
<evidence type="ECO:0000256" key="1">
    <source>
        <dbReference type="ARBA" id="ARBA00005952"/>
    </source>
</evidence>
<evidence type="ECO:0000313" key="8">
    <source>
        <dbReference type="Proteomes" id="UP001172083"/>
    </source>
</evidence>
<comment type="caution">
    <text evidence="7">The sequence shown here is derived from an EMBL/GenBank/DDBJ whole genome shotgun (WGS) entry which is preliminary data.</text>
</comment>
<keyword evidence="8" id="KW-1185">Reference proteome</keyword>
<keyword evidence="4" id="KW-0805">Transcription regulation</keyword>
<evidence type="ECO:0000259" key="6">
    <source>
        <dbReference type="Pfam" id="PF01029"/>
    </source>
</evidence>
<keyword evidence="5" id="KW-0804">Transcription</keyword>
<organism evidence="7 8">
    <name type="scientific">Agaribacillus aureus</name>
    <dbReference type="NCBI Taxonomy" id="3051825"/>
    <lineage>
        <taxon>Bacteria</taxon>
        <taxon>Pseudomonadati</taxon>
        <taxon>Bacteroidota</taxon>
        <taxon>Cytophagia</taxon>
        <taxon>Cytophagales</taxon>
        <taxon>Splendidivirgaceae</taxon>
        <taxon>Agaribacillus</taxon>
    </lineage>
</organism>
<dbReference type="NCBIfam" id="TIGR01951">
    <property type="entry name" value="nusB"/>
    <property type="match status" value="1"/>
</dbReference>
<dbReference type="SUPFAM" id="SSF48013">
    <property type="entry name" value="NusB-like"/>
    <property type="match status" value="1"/>
</dbReference>
<gene>
    <name evidence="7" type="primary">nusB</name>
    <name evidence="7" type="ORF">QQ020_28435</name>
</gene>
<evidence type="ECO:0000313" key="7">
    <source>
        <dbReference type="EMBL" id="MDN5216040.1"/>
    </source>
</evidence>
<keyword evidence="2" id="KW-0889">Transcription antitermination</keyword>
<evidence type="ECO:0000256" key="3">
    <source>
        <dbReference type="ARBA" id="ARBA00022884"/>
    </source>
</evidence>
<dbReference type="PANTHER" id="PTHR11078">
    <property type="entry name" value="N UTILIZATION SUBSTANCE PROTEIN B-RELATED"/>
    <property type="match status" value="1"/>
</dbReference>
<dbReference type="InterPro" id="IPR035926">
    <property type="entry name" value="NusB-like_sf"/>
</dbReference>
<dbReference type="PANTHER" id="PTHR11078:SF3">
    <property type="entry name" value="ANTITERMINATION NUSB DOMAIN-CONTAINING PROTEIN"/>
    <property type="match status" value="1"/>
</dbReference>
<keyword evidence="3" id="KW-0694">RNA-binding</keyword>